<dbReference type="Pfam" id="PF08546">
    <property type="entry name" value="ApbA_C"/>
    <property type="match status" value="1"/>
</dbReference>
<evidence type="ECO:0000256" key="6">
    <source>
        <dbReference type="ARBA" id="ARBA00022857"/>
    </source>
</evidence>
<dbReference type="InterPro" id="IPR013752">
    <property type="entry name" value="KPA_reductase"/>
</dbReference>
<protein>
    <recommendedName>
        <fullName evidence="4 10">2-dehydropantoate 2-reductase</fullName>
        <ecNumber evidence="3 10">1.1.1.169</ecNumber>
    </recommendedName>
    <alternativeName>
        <fullName evidence="8 10">Ketopantoate reductase</fullName>
    </alternativeName>
</protein>
<dbReference type="NCBIfam" id="TIGR00745">
    <property type="entry name" value="apbA_panE"/>
    <property type="match status" value="1"/>
</dbReference>
<dbReference type="PANTHER" id="PTHR43765:SF2">
    <property type="entry name" value="2-DEHYDROPANTOATE 2-REDUCTASE"/>
    <property type="match status" value="1"/>
</dbReference>
<evidence type="ECO:0000256" key="7">
    <source>
        <dbReference type="ARBA" id="ARBA00023002"/>
    </source>
</evidence>
<organism evidence="13 14">
    <name type="scientific">Rheinheimera baltica</name>
    <dbReference type="NCBI Taxonomy" id="67576"/>
    <lineage>
        <taxon>Bacteria</taxon>
        <taxon>Pseudomonadati</taxon>
        <taxon>Pseudomonadota</taxon>
        <taxon>Gammaproteobacteria</taxon>
        <taxon>Chromatiales</taxon>
        <taxon>Chromatiaceae</taxon>
        <taxon>Rheinheimera</taxon>
    </lineage>
</organism>
<dbReference type="InterPro" id="IPR013332">
    <property type="entry name" value="KPR_N"/>
</dbReference>
<dbReference type="Gene3D" id="3.40.50.720">
    <property type="entry name" value="NAD(P)-binding Rossmann-like Domain"/>
    <property type="match status" value="1"/>
</dbReference>
<evidence type="ECO:0000256" key="5">
    <source>
        <dbReference type="ARBA" id="ARBA00022655"/>
    </source>
</evidence>
<keyword evidence="7 10" id="KW-0560">Oxidoreductase</keyword>
<comment type="function">
    <text evidence="10">Catalyzes the NADPH-dependent reduction of ketopantoate into pantoic acid.</text>
</comment>
<evidence type="ECO:0000256" key="4">
    <source>
        <dbReference type="ARBA" id="ARBA00019465"/>
    </source>
</evidence>
<dbReference type="EC" id="1.1.1.169" evidence="3 10"/>
<evidence type="ECO:0000313" key="14">
    <source>
        <dbReference type="Proteomes" id="UP001231109"/>
    </source>
</evidence>
<dbReference type="Pfam" id="PF02558">
    <property type="entry name" value="ApbA"/>
    <property type="match status" value="1"/>
</dbReference>
<comment type="pathway">
    <text evidence="1 10">Cofactor biosynthesis; (R)-pantothenate biosynthesis; (R)-pantoate from 3-methyl-2-oxobutanoate: step 2/2.</text>
</comment>
<keyword evidence="14" id="KW-1185">Reference proteome</keyword>
<dbReference type="RefSeq" id="WP_305973140.1">
    <property type="nucleotide sequence ID" value="NZ_JAPJDZ010000001.1"/>
</dbReference>
<proteinExistence type="inferred from homology"/>
<gene>
    <name evidence="13" type="ORF">ORJ04_00960</name>
</gene>
<keyword evidence="5 10" id="KW-0566">Pantothenate biosynthesis</keyword>
<dbReference type="SUPFAM" id="SSF51735">
    <property type="entry name" value="NAD(P)-binding Rossmann-fold domains"/>
    <property type="match status" value="1"/>
</dbReference>
<sequence length="300" mass="32411">MAPNTSPQPALSWTIVGQGAIGLLAACRLSLAGNVVSLWLKTPNIINIDFTEQQFSYPPAIAPLNAVLVPVKSYAILDTIKGLLPHLSPDAQLVLSHNGMGTIALVKPLLLPTQGLWFLTTTHGALKQHHNLFHTGQGQSVIAPLNSAAIACSEAVTQVMDIALGPITLTDNIAPYLWQKLAINAVINPLTAIYDCQNGQLSAAEYRSQIAEILVEVCQLATLMGISLVYEDTLAKVQQVIIQTAKNYSSMHQDVKHQRRTEIAAINGFVVEQAARYQLAVPQNAGLLQRVTQLEQAYGR</sequence>
<dbReference type="Proteomes" id="UP001231109">
    <property type="component" value="Unassembled WGS sequence"/>
</dbReference>
<evidence type="ECO:0000256" key="9">
    <source>
        <dbReference type="ARBA" id="ARBA00048793"/>
    </source>
</evidence>
<dbReference type="InterPro" id="IPR008927">
    <property type="entry name" value="6-PGluconate_DH-like_C_sf"/>
</dbReference>
<accession>A0ABT9HTS4</accession>
<comment type="catalytic activity">
    <reaction evidence="9 10">
        <text>(R)-pantoate + NADP(+) = 2-dehydropantoate + NADPH + H(+)</text>
        <dbReference type="Rhea" id="RHEA:16233"/>
        <dbReference type="ChEBI" id="CHEBI:11561"/>
        <dbReference type="ChEBI" id="CHEBI:15378"/>
        <dbReference type="ChEBI" id="CHEBI:15980"/>
        <dbReference type="ChEBI" id="CHEBI:57783"/>
        <dbReference type="ChEBI" id="CHEBI:58349"/>
        <dbReference type="EC" id="1.1.1.169"/>
    </reaction>
</comment>
<dbReference type="InterPro" id="IPR003710">
    <property type="entry name" value="ApbA"/>
</dbReference>
<evidence type="ECO:0000256" key="10">
    <source>
        <dbReference type="RuleBase" id="RU362068"/>
    </source>
</evidence>
<name>A0ABT9HTS4_9GAMM</name>
<evidence type="ECO:0000259" key="12">
    <source>
        <dbReference type="Pfam" id="PF08546"/>
    </source>
</evidence>
<dbReference type="SUPFAM" id="SSF48179">
    <property type="entry name" value="6-phosphogluconate dehydrogenase C-terminal domain-like"/>
    <property type="match status" value="1"/>
</dbReference>
<feature type="domain" description="Ketopantoate reductase C-terminal" evidence="12">
    <location>
        <begin position="172"/>
        <end position="294"/>
    </location>
</feature>
<reference evidence="13 14" key="1">
    <citation type="submission" date="2022-11" db="EMBL/GenBank/DDBJ databases">
        <title>Viruses from the air-sea interface of a natural surface slick.</title>
        <authorList>
            <person name="Rahlff J."/>
            <person name="Holmfeldt K."/>
        </authorList>
    </citation>
    <scope>NUCLEOTIDE SEQUENCE [LARGE SCALE GENOMIC DNA]</scope>
    <source>
        <strain evidence="13 14">SMS4</strain>
    </source>
</reference>
<dbReference type="InterPro" id="IPR036291">
    <property type="entry name" value="NAD(P)-bd_dom_sf"/>
</dbReference>
<dbReference type="PANTHER" id="PTHR43765">
    <property type="entry name" value="2-DEHYDROPANTOATE 2-REDUCTASE-RELATED"/>
    <property type="match status" value="1"/>
</dbReference>
<dbReference type="Gene3D" id="1.10.1040.10">
    <property type="entry name" value="N-(1-d-carboxylethyl)-l-norvaline Dehydrogenase, domain 2"/>
    <property type="match status" value="1"/>
</dbReference>
<evidence type="ECO:0000313" key="13">
    <source>
        <dbReference type="EMBL" id="MDP5134516.1"/>
    </source>
</evidence>
<evidence type="ECO:0000259" key="11">
    <source>
        <dbReference type="Pfam" id="PF02558"/>
    </source>
</evidence>
<comment type="caution">
    <text evidence="13">The sequence shown here is derived from an EMBL/GenBank/DDBJ whole genome shotgun (WGS) entry which is preliminary data.</text>
</comment>
<evidence type="ECO:0000256" key="8">
    <source>
        <dbReference type="ARBA" id="ARBA00032024"/>
    </source>
</evidence>
<comment type="similarity">
    <text evidence="2 10">Belongs to the ketopantoate reductase family.</text>
</comment>
<dbReference type="EMBL" id="JAPJDZ010000001">
    <property type="protein sequence ID" value="MDP5134516.1"/>
    <property type="molecule type" value="Genomic_DNA"/>
</dbReference>
<dbReference type="InterPro" id="IPR050838">
    <property type="entry name" value="Ketopantoate_reductase"/>
</dbReference>
<keyword evidence="6 10" id="KW-0521">NADP</keyword>
<feature type="domain" description="Ketopantoate reductase N-terminal" evidence="11">
    <location>
        <begin position="13"/>
        <end position="146"/>
    </location>
</feature>
<evidence type="ECO:0000256" key="1">
    <source>
        <dbReference type="ARBA" id="ARBA00004994"/>
    </source>
</evidence>
<evidence type="ECO:0000256" key="2">
    <source>
        <dbReference type="ARBA" id="ARBA00007870"/>
    </source>
</evidence>
<evidence type="ECO:0000256" key="3">
    <source>
        <dbReference type="ARBA" id="ARBA00013014"/>
    </source>
</evidence>
<dbReference type="InterPro" id="IPR013328">
    <property type="entry name" value="6PGD_dom2"/>
</dbReference>